<gene>
    <name evidence="4" type="primary">estB_2</name>
    <name evidence="4" type="ORF">UC8_10410</name>
</gene>
<evidence type="ECO:0000256" key="1">
    <source>
        <dbReference type="ARBA" id="ARBA00022801"/>
    </source>
</evidence>
<sequence length="365" mass="39600" precursor="true">MKRRTILQAGLGLAIGSPLLAAMKQENFDAVAKVLEQGTESRLLDAAAIYVRQGATQFSRSFGAAKTEDAVFLLASISKPISIAAVMTLFDRGLFRLDDPVHKFIPEFTADGRDKITMRQLMTHVSGLPDQLPENAELRSRHAGLDEFVDAAIRTPLRFAPGSRYRYSSIAILLASEVAQRISGKSIAELVDETVLGPLEMKHSALGVGRLDFDSLMRCQVENSAPESGAGDPTSKDWNWNSRYWRNLGAPWGGAHGSAPDVARFLEEFLHPQGKLLKPETMQSMISNHNPAHLRPRGLGFDLGKRLGGAYLSDNAFGHGGSTGTLCWADPQTDSIFVVLTTLPSNAADPHPREVTSRLVGEAVG</sequence>
<dbReference type="InterPro" id="IPR001466">
    <property type="entry name" value="Beta-lactam-related"/>
</dbReference>
<dbReference type="SUPFAM" id="SSF56601">
    <property type="entry name" value="beta-lactamase/transpeptidase-like"/>
    <property type="match status" value="1"/>
</dbReference>
<evidence type="ECO:0000256" key="2">
    <source>
        <dbReference type="SAM" id="SignalP"/>
    </source>
</evidence>
<dbReference type="PANTHER" id="PTHR43283">
    <property type="entry name" value="BETA-LACTAMASE-RELATED"/>
    <property type="match status" value="1"/>
</dbReference>
<accession>A0A5B9QN66</accession>
<dbReference type="EC" id="3.1.1.-" evidence="4"/>
<dbReference type="EMBL" id="CP042914">
    <property type="protein sequence ID" value="QEG39080.1"/>
    <property type="molecule type" value="Genomic_DNA"/>
</dbReference>
<feature type="domain" description="Beta-lactamase-related" evidence="3">
    <location>
        <begin position="33"/>
        <end position="351"/>
    </location>
</feature>
<organism evidence="4 5">
    <name type="scientific">Roseimaritima ulvae</name>
    <dbReference type="NCBI Taxonomy" id="980254"/>
    <lineage>
        <taxon>Bacteria</taxon>
        <taxon>Pseudomonadati</taxon>
        <taxon>Planctomycetota</taxon>
        <taxon>Planctomycetia</taxon>
        <taxon>Pirellulales</taxon>
        <taxon>Pirellulaceae</taxon>
        <taxon>Roseimaritima</taxon>
    </lineage>
</organism>
<dbReference type="InterPro" id="IPR050789">
    <property type="entry name" value="Diverse_Enzym_Activities"/>
</dbReference>
<dbReference type="InterPro" id="IPR012338">
    <property type="entry name" value="Beta-lactam/transpept-like"/>
</dbReference>
<dbReference type="Proteomes" id="UP000325286">
    <property type="component" value="Chromosome"/>
</dbReference>
<evidence type="ECO:0000259" key="3">
    <source>
        <dbReference type="Pfam" id="PF00144"/>
    </source>
</evidence>
<keyword evidence="2" id="KW-0732">Signal</keyword>
<name>A0A5B9QN66_9BACT</name>
<dbReference type="AlphaFoldDB" id="A0A5B9QN66"/>
<evidence type="ECO:0000313" key="5">
    <source>
        <dbReference type="Proteomes" id="UP000325286"/>
    </source>
</evidence>
<dbReference type="RefSeq" id="WP_068142327.1">
    <property type="nucleotide sequence ID" value="NZ_CP042914.1"/>
</dbReference>
<keyword evidence="1 4" id="KW-0378">Hydrolase</keyword>
<dbReference type="GO" id="GO:0016787">
    <property type="term" value="F:hydrolase activity"/>
    <property type="evidence" value="ECO:0007669"/>
    <property type="project" value="UniProtKB-KW"/>
</dbReference>
<proteinExistence type="predicted"/>
<dbReference type="KEGG" id="rul:UC8_10410"/>
<dbReference type="Pfam" id="PF00144">
    <property type="entry name" value="Beta-lactamase"/>
    <property type="match status" value="1"/>
</dbReference>
<protein>
    <submittedName>
        <fullName evidence="4">Esterase EstB</fullName>
        <ecNumber evidence="4">3.1.1.-</ecNumber>
    </submittedName>
</protein>
<keyword evidence="5" id="KW-1185">Reference proteome</keyword>
<dbReference type="Gene3D" id="3.40.710.10">
    <property type="entry name" value="DD-peptidase/beta-lactamase superfamily"/>
    <property type="match status" value="1"/>
</dbReference>
<dbReference type="OrthoDB" id="284523at2"/>
<reference evidence="4 5" key="1">
    <citation type="submission" date="2019-08" db="EMBL/GenBank/DDBJ databases">
        <title>Deep-cultivation of Planctomycetes and their phenomic and genomic characterization uncovers novel biology.</title>
        <authorList>
            <person name="Wiegand S."/>
            <person name="Jogler M."/>
            <person name="Boedeker C."/>
            <person name="Pinto D."/>
            <person name="Vollmers J."/>
            <person name="Rivas-Marin E."/>
            <person name="Kohn T."/>
            <person name="Peeters S.H."/>
            <person name="Heuer A."/>
            <person name="Rast P."/>
            <person name="Oberbeckmann S."/>
            <person name="Bunk B."/>
            <person name="Jeske O."/>
            <person name="Meyerdierks A."/>
            <person name="Storesund J.E."/>
            <person name="Kallscheuer N."/>
            <person name="Luecker S."/>
            <person name="Lage O.M."/>
            <person name="Pohl T."/>
            <person name="Merkel B.J."/>
            <person name="Hornburger P."/>
            <person name="Mueller R.-W."/>
            <person name="Bruemmer F."/>
            <person name="Labrenz M."/>
            <person name="Spormann A.M."/>
            <person name="Op den Camp H."/>
            <person name="Overmann J."/>
            <person name="Amann R."/>
            <person name="Jetten M.S.M."/>
            <person name="Mascher T."/>
            <person name="Medema M.H."/>
            <person name="Devos D.P."/>
            <person name="Kaster A.-K."/>
            <person name="Ovreas L."/>
            <person name="Rohde M."/>
            <person name="Galperin M.Y."/>
            <person name="Jogler C."/>
        </authorList>
    </citation>
    <scope>NUCLEOTIDE SEQUENCE [LARGE SCALE GENOMIC DNA]</scope>
    <source>
        <strain evidence="4 5">UC8</strain>
    </source>
</reference>
<dbReference type="PANTHER" id="PTHR43283:SF11">
    <property type="entry name" value="BETA-LACTAMASE-RELATED DOMAIN-CONTAINING PROTEIN"/>
    <property type="match status" value="1"/>
</dbReference>
<feature type="signal peptide" evidence="2">
    <location>
        <begin position="1"/>
        <end position="21"/>
    </location>
</feature>
<evidence type="ECO:0000313" key="4">
    <source>
        <dbReference type="EMBL" id="QEG39080.1"/>
    </source>
</evidence>
<feature type="chain" id="PRO_5022872559" evidence="2">
    <location>
        <begin position="22"/>
        <end position="365"/>
    </location>
</feature>